<dbReference type="EMBL" id="CAADJA010000002">
    <property type="protein sequence ID" value="VFS50022.1"/>
    <property type="molecule type" value="Genomic_DNA"/>
</dbReference>
<dbReference type="Gene3D" id="3.20.20.60">
    <property type="entry name" value="Phosphoenolpyruvate-binding domains"/>
    <property type="match status" value="1"/>
</dbReference>
<dbReference type="InterPro" id="IPR040442">
    <property type="entry name" value="Pyrv_kinase-like_dom_sf"/>
</dbReference>
<dbReference type="AlphaFoldDB" id="A0A484ZNF5"/>
<dbReference type="SUPFAM" id="SSF51621">
    <property type="entry name" value="Phosphoenolpyruvate/pyruvate domain"/>
    <property type="match status" value="1"/>
</dbReference>
<evidence type="ECO:0000313" key="2">
    <source>
        <dbReference type="EMBL" id="VFS50022.1"/>
    </source>
</evidence>
<dbReference type="GO" id="GO:0032259">
    <property type="term" value="P:methylation"/>
    <property type="evidence" value="ECO:0007669"/>
    <property type="project" value="UniProtKB-KW"/>
</dbReference>
<keyword evidence="2" id="KW-0489">Methyltransferase</keyword>
<dbReference type="GO" id="GO:0046872">
    <property type="term" value="F:metal ion binding"/>
    <property type="evidence" value="ECO:0007669"/>
    <property type="project" value="UniProtKB-KW"/>
</dbReference>
<reference evidence="2 3" key="1">
    <citation type="submission" date="2019-03" db="EMBL/GenBank/DDBJ databases">
        <authorList>
            <consortium name="Pathogen Informatics"/>
        </authorList>
    </citation>
    <scope>NUCLEOTIDE SEQUENCE [LARGE SCALE GENOMIC DNA]</scope>
    <source>
        <strain evidence="2 3">NCTC12282</strain>
    </source>
</reference>
<proteinExistence type="predicted"/>
<dbReference type="Proteomes" id="UP000373449">
    <property type="component" value="Unassembled WGS sequence"/>
</dbReference>
<dbReference type="GO" id="GO:0003864">
    <property type="term" value="F:3-methyl-2-oxobutanoate hydroxymethyltransferase activity"/>
    <property type="evidence" value="ECO:0007669"/>
    <property type="project" value="UniProtKB-EC"/>
</dbReference>
<organism evidence="2 3">
    <name type="scientific">Budvicia aquatica</name>
    <dbReference type="NCBI Taxonomy" id="82979"/>
    <lineage>
        <taxon>Bacteria</taxon>
        <taxon>Pseudomonadati</taxon>
        <taxon>Pseudomonadota</taxon>
        <taxon>Gammaproteobacteria</taxon>
        <taxon>Enterobacterales</taxon>
        <taxon>Budviciaceae</taxon>
        <taxon>Budvicia</taxon>
    </lineage>
</organism>
<dbReference type="InterPro" id="IPR015813">
    <property type="entry name" value="Pyrv/PenolPyrv_kinase-like_dom"/>
</dbReference>
<keyword evidence="1" id="KW-0479">Metal-binding</keyword>
<name>A0A484ZNF5_9GAMM</name>
<evidence type="ECO:0000256" key="1">
    <source>
        <dbReference type="ARBA" id="ARBA00022723"/>
    </source>
</evidence>
<keyword evidence="2" id="KW-0808">Transferase</keyword>
<dbReference type="RefSeq" id="WP_368658562.1">
    <property type="nucleotide sequence ID" value="NZ_CAADJA010000002.1"/>
</dbReference>
<dbReference type="GO" id="GO:0015940">
    <property type="term" value="P:pantothenate biosynthetic process"/>
    <property type="evidence" value="ECO:0007669"/>
    <property type="project" value="UniProtKB-KW"/>
</dbReference>
<evidence type="ECO:0000313" key="3">
    <source>
        <dbReference type="Proteomes" id="UP000373449"/>
    </source>
</evidence>
<protein>
    <submittedName>
        <fullName evidence="2">3-methyl-2-oxobutanoate hydroxymethyltransferase</fullName>
    </submittedName>
</protein>
<accession>A0A484ZNF5</accession>
<dbReference type="GO" id="GO:0008168">
    <property type="term" value="F:methyltransferase activity"/>
    <property type="evidence" value="ECO:0007669"/>
    <property type="project" value="UniProtKB-KW"/>
</dbReference>
<gene>
    <name evidence="2" type="ORF">NCTC12282_04296</name>
</gene>
<sequence length="40" mass="4556">MKNTVISMQQQKIDKDKITVLTAYDYSTAKLMDQAGSMRC</sequence>